<sequence length="116" mass="12346">MTLDAKAFTAFEQAAHDRIARPYAKHFAPLTSLALELLLDAARVGAGQRVLDVATGPGVAAGAAYGRGADVVGVDVSPGMLALAREAHSEPPRVCWRPYLLRGWGYDKEDVEPVFA</sequence>
<dbReference type="GO" id="GO:0032259">
    <property type="term" value="P:methylation"/>
    <property type="evidence" value="ECO:0007669"/>
    <property type="project" value="UniProtKB-KW"/>
</dbReference>
<reference evidence="3" key="1">
    <citation type="journal article" date="2019" name="Int. J. Syst. Evol. Microbiol.">
        <title>The Global Catalogue of Microorganisms (GCM) 10K type strain sequencing project: providing services to taxonomists for standard genome sequencing and annotation.</title>
        <authorList>
            <consortium name="The Broad Institute Genomics Platform"/>
            <consortium name="The Broad Institute Genome Sequencing Center for Infectious Disease"/>
            <person name="Wu L."/>
            <person name="Ma J."/>
        </authorList>
    </citation>
    <scope>NUCLEOTIDE SEQUENCE [LARGE SCALE GENOMIC DNA]</scope>
    <source>
        <strain evidence="3">CECT 7131</strain>
    </source>
</reference>
<organism evidence="2 3">
    <name type="scientific">Paeniroseomonas aquatica</name>
    <dbReference type="NCBI Taxonomy" id="373043"/>
    <lineage>
        <taxon>Bacteria</taxon>
        <taxon>Pseudomonadati</taxon>
        <taxon>Pseudomonadota</taxon>
        <taxon>Alphaproteobacteria</taxon>
        <taxon>Acetobacterales</taxon>
        <taxon>Acetobacteraceae</taxon>
        <taxon>Paeniroseomonas</taxon>
    </lineage>
</organism>
<accession>A0ABT8A2D0</accession>
<comment type="caution">
    <text evidence="2">The sequence shown here is derived from an EMBL/GenBank/DDBJ whole genome shotgun (WGS) entry which is preliminary data.</text>
</comment>
<keyword evidence="3" id="KW-1185">Reference proteome</keyword>
<name>A0ABT8A2D0_9PROT</name>
<dbReference type="SUPFAM" id="SSF53335">
    <property type="entry name" value="S-adenosyl-L-methionine-dependent methyltransferases"/>
    <property type="match status" value="1"/>
</dbReference>
<keyword evidence="2" id="KW-0808">Transferase</keyword>
<dbReference type="GO" id="GO:0008168">
    <property type="term" value="F:methyltransferase activity"/>
    <property type="evidence" value="ECO:0007669"/>
    <property type="project" value="UniProtKB-KW"/>
</dbReference>
<dbReference type="Pfam" id="PF13649">
    <property type="entry name" value="Methyltransf_25"/>
    <property type="match status" value="1"/>
</dbReference>
<proteinExistence type="predicted"/>
<dbReference type="EMBL" id="JAUFPN010000052">
    <property type="protein sequence ID" value="MDN3563918.1"/>
    <property type="molecule type" value="Genomic_DNA"/>
</dbReference>
<evidence type="ECO:0000313" key="2">
    <source>
        <dbReference type="EMBL" id="MDN3563918.1"/>
    </source>
</evidence>
<feature type="domain" description="Methyltransferase" evidence="1">
    <location>
        <begin position="50"/>
        <end position="97"/>
    </location>
</feature>
<gene>
    <name evidence="2" type="ORF">QWZ14_05940</name>
</gene>
<dbReference type="InterPro" id="IPR029063">
    <property type="entry name" value="SAM-dependent_MTases_sf"/>
</dbReference>
<dbReference type="Gene3D" id="3.40.50.150">
    <property type="entry name" value="Vaccinia Virus protein VP39"/>
    <property type="match status" value="1"/>
</dbReference>
<dbReference type="Proteomes" id="UP001529369">
    <property type="component" value="Unassembled WGS sequence"/>
</dbReference>
<keyword evidence="2" id="KW-0489">Methyltransferase</keyword>
<evidence type="ECO:0000313" key="3">
    <source>
        <dbReference type="Proteomes" id="UP001529369"/>
    </source>
</evidence>
<dbReference type="RefSeq" id="WP_290315712.1">
    <property type="nucleotide sequence ID" value="NZ_JAUFPN010000052.1"/>
</dbReference>
<dbReference type="InterPro" id="IPR041698">
    <property type="entry name" value="Methyltransf_25"/>
</dbReference>
<protein>
    <submittedName>
        <fullName evidence="2">Methyltransferase domain-containing protein</fullName>
    </submittedName>
</protein>
<evidence type="ECO:0000259" key="1">
    <source>
        <dbReference type="Pfam" id="PF13649"/>
    </source>
</evidence>